<comment type="subunit">
    <text evidence="5">The Tat system comprises two distinct complexes: a TatABC complex, containing multiple copies of TatA, TatB and TatC subunits, and a separate TatA complex, containing only TatA subunits. Substrates initially bind to the TatABC complex, which probably triggers association of the separate TatA complex to form the active translocon.</text>
</comment>
<keyword evidence="2 5" id="KW-0812">Transmembrane</keyword>
<evidence type="ECO:0000256" key="1">
    <source>
        <dbReference type="ARBA" id="ARBA00004141"/>
    </source>
</evidence>
<keyword evidence="4 5" id="KW-0472">Membrane</keyword>
<proteinExistence type="inferred from homology"/>
<dbReference type="PANTHER" id="PTHR30371">
    <property type="entry name" value="SEC-INDEPENDENT PROTEIN TRANSLOCASE PROTEIN TATC"/>
    <property type="match status" value="1"/>
</dbReference>
<evidence type="ECO:0000256" key="2">
    <source>
        <dbReference type="ARBA" id="ARBA00022692"/>
    </source>
</evidence>
<evidence type="ECO:0000256" key="5">
    <source>
        <dbReference type="HAMAP-Rule" id="MF_00902"/>
    </source>
</evidence>
<comment type="subcellular location">
    <subcellularLocation>
        <location evidence="5">Cell membrane</location>
        <topology evidence="5">Multi-pass membrane protein</topology>
    </subcellularLocation>
    <subcellularLocation>
        <location evidence="1">Membrane</location>
        <topology evidence="1">Multi-pass membrane protein</topology>
    </subcellularLocation>
</comment>
<protein>
    <recommendedName>
        <fullName evidence="5">Sec-independent protein translocase protein TatC</fullName>
    </recommendedName>
</protein>
<evidence type="ECO:0000256" key="3">
    <source>
        <dbReference type="ARBA" id="ARBA00022989"/>
    </source>
</evidence>
<evidence type="ECO:0000256" key="6">
    <source>
        <dbReference type="SAM" id="MobiDB-lite"/>
    </source>
</evidence>
<dbReference type="InterPro" id="IPR002033">
    <property type="entry name" value="TatC"/>
</dbReference>
<comment type="similarity">
    <text evidence="5">Belongs to the TatC family.</text>
</comment>
<dbReference type="PRINTS" id="PR01840">
    <property type="entry name" value="TATCFAMILY"/>
</dbReference>
<accession>A0A1S7LH92</accession>
<reference evidence="7" key="1">
    <citation type="submission" date="2015-04" db="EMBL/GenBank/DDBJ databases">
        <authorList>
            <person name="Syromyatnikov M.Y."/>
            <person name="Popov V.N."/>
        </authorList>
    </citation>
    <scope>NUCLEOTIDE SEQUENCE</scope>
    <source>
        <strain evidence="7">MO-1</strain>
    </source>
</reference>
<dbReference type="GO" id="GO:0033281">
    <property type="term" value="C:TAT protein transport complex"/>
    <property type="evidence" value="ECO:0007669"/>
    <property type="project" value="UniProtKB-UniRule"/>
</dbReference>
<dbReference type="GO" id="GO:0065002">
    <property type="term" value="P:intracellular protein transmembrane transport"/>
    <property type="evidence" value="ECO:0007669"/>
    <property type="project" value="TreeGrafter"/>
</dbReference>
<keyword evidence="5" id="KW-0811">Translocation</keyword>
<keyword evidence="5" id="KW-0813">Transport</keyword>
<dbReference type="GO" id="GO:0009977">
    <property type="term" value="F:proton motive force dependent protein transmembrane transporter activity"/>
    <property type="evidence" value="ECO:0007669"/>
    <property type="project" value="TreeGrafter"/>
</dbReference>
<keyword evidence="3 5" id="KW-1133">Transmembrane helix</keyword>
<gene>
    <name evidence="5 7" type="primary">tatC</name>
    <name evidence="7" type="ORF">MAGMO_2137</name>
</gene>
<feature type="region of interest" description="Disordered" evidence="6">
    <location>
        <begin position="238"/>
        <end position="258"/>
    </location>
</feature>
<dbReference type="HAMAP" id="MF_00902">
    <property type="entry name" value="TatC"/>
    <property type="match status" value="1"/>
</dbReference>
<evidence type="ECO:0000313" key="7">
    <source>
        <dbReference type="EMBL" id="CRH06305.1"/>
    </source>
</evidence>
<evidence type="ECO:0000256" key="4">
    <source>
        <dbReference type="ARBA" id="ARBA00023136"/>
    </source>
</evidence>
<dbReference type="PANTHER" id="PTHR30371:SF0">
    <property type="entry name" value="SEC-INDEPENDENT PROTEIN TRANSLOCASE PROTEIN TATC, CHLOROPLASTIC-RELATED"/>
    <property type="match status" value="1"/>
</dbReference>
<feature type="transmembrane region" description="Helical" evidence="5">
    <location>
        <begin position="68"/>
        <end position="88"/>
    </location>
</feature>
<sequence length="258" mass="29314">MVEHLIELRTRLTRSVVAIIIGFVLCWNFSQEIFDFLAAPLYGVLGPDAKLIYIALQEAFFTRLKISFLTGLFLALPFIFTQMWLFIAPGLYEHEQKTVLPFLMVTPILFFLGAALAYYFVFPLAFPFFLGFQTDNIEAMISMKEYLNLSIKLIFAFGITFELPVGLLLAIKAGILTTDGLVRKRKYNIVLAFVVAALLTPPDPFTQVFLAIPIMSMYEFSIFMGRRIERKRAKKEAEEEAALDADDNDEDAAEDSRS</sequence>
<dbReference type="AlphaFoldDB" id="A0A1S7LH92"/>
<keyword evidence="5" id="KW-0653">Protein transport</keyword>
<feature type="transmembrane region" description="Helical" evidence="5">
    <location>
        <begin position="12"/>
        <end position="30"/>
    </location>
</feature>
<dbReference type="Pfam" id="PF00902">
    <property type="entry name" value="TatC"/>
    <property type="match status" value="1"/>
</dbReference>
<feature type="transmembrane region" description="Helical" evidence="5">
    <location>
        <begin position="153"/>
        <end position="175"/>
    </location>
</feature>
<comment type="caution">
    <text evidence="5">Lacks conserved residue(s) required for the propagation of feature annotation.</text>
</comment>
<comment type="function">
    <text evidence="5">Part of the twin-arginine translocation (Tat) system that transports large folded proteins containing a characteristic twin-arginine motif in their signal peptide across membranes. Together with TatB, TatC is part of a receptor directly interacting with Tat signal peptides.</text>
</comment>
<dbReference type="EMBL" id="LO017727">
    <property type="protein sequence ID" value="CRH06305.1"/>
    <property type="molecule type" value="Genomic_DNA"/>
</dbReference>
<feature type="transmembrane region" description="Helical" evidence="5">
    <location>
        <begin position="108"/>
        <end position="132"/>
    </location>
</feature>
<dbReference type="GO" id="GO:0043953">
    <property type="term" value="P:protein transport by the Tat complex"/>
    <property type="evidence" value="ECO:0007669"/>
    <property type="project" value="UniProtKB-UniRule"/>
</dbReference>
<keyword evidence="5" id="KW-1003">Cell membrane</keyword>
<name>A0A1S7LH92_MAGMO</name>
<dbReference type="NCBIfam" id="TIGR00945">
    <property type="entry name" value="tatC"/>
    <property type="match status" value="1"/>
</dbReference>
<organism evidence="7">
    <name type="scientific">Magnetococcus massalia (strain MO-1)</name>
    <dbReference type="NCBI Taxonomy" id="451514"/>
    <lineage>
        <taxon>Bacteria</taxon>
        <taxon>Pseudomonadati</taxon>
        <taxon>Pseudomonadota</taxon>
        <taxon>Magnetococcia</taxon>
        <taxon>Magnetococcales</taxon>
        <taxon>Magnetococcaceae</taxon>
        <taxon>Magnetococcus</taxon>
    </lineage>
</organism>